<evidence type="ECO:0000313" key="4">
    <source>
        <dbReference type="Proteomes" id="UP000266841"/>
    </source>
</evidence>
<protein>
    <recommendedName>
        <fullName evidence="5">Apple domain-containing protein</fullName>
    </recommendedName>
</protein>
<feature type="chain" id="PRO_5003837331" description="Apple domain-containing protein" evidence="2">
    <location>
        <begin position="19"/>
        <end position="186"/>
    </location>
</feature>
<comment type="caution">
    <text evidence="3">The sequence shown here is derived from an EMBL/GenBank/DDBJ whole genome shotgun (WGS) entry which is preliminary data.</text>
</comment>
<feature type="signal peptide" evidence="2">
    <location>
        <begin position="1"/>
        <end position="18"/>
    </location>
</feature>
<evidence type="ECO:0008006" key="5">
    <source>
        <dbReference type="Google" id="ProtNLM"/>
    </source>
</evidence>
<organism evidence="3 4">
    <name type="scientific">Thalassiosira oceanica</name>
    <name type="common">Marine diatom</name>
    <dbReference type="NCBI Taxonomy" id="159749"/>
    <lineage>
        <taxon>Eukaryota</taxon>
        <taxon>Sar</taxon>
        <taxon>Stramenopiles</taxon>
        <taxon>Ochrophyta</taxon>
        <taxon>Bacillariophyta</taxon>
        <taxon>Coscinodiscophyceae</taxon>
        <taxon>Thalassiosirophycidae</taxon>
        <taxon>Thalassiosirales</taxon>
        <taxon>Thalassiosiraceae</taxon>
        <taxon>Thalassiosira</taxon>
    </lineage>
</organism>
<keyword evidence="4" id="KW-1185">Reference proteome</keyword>
<sequence>MRKILALFVAIVAASASALEFSGGKRQIAKPEGDLEEEGLVEVKVNPNNPDYYIQFLDPEEKPGLRNDRDLGAGCRACCNNPDCYCGYYYGYSTYTSYCSKSNKRCRRKYGDDDDWWRSQYTTYCSCYTGKSGKTKGGDSCDAYYEAYGKSGKTKGGRNNRDASVESRDGTRQLAEALAEAIDAEE</sequence>
<evidence type="ECO:0000256" key="2">
    <source>
        <dbReference type="SAM" id="SignalP"/>
    </source>
</evidence>
<dbReference type="EMBL" id="AGNL01017801">
    <property type="protein sequence ID" value="EJK63976.1"/>
    <property type="molecule type" value="Genomic_DNA"/>
</dbReference>
<accession>K0SSD7</accession>
<gene>
    <name evidence="3" type="ORF">THAOC_15338</name>
</gene>
<keyword evidence="2" id="KW-0732">Signal</keyword>
<reference evidence="3 4" key="1">
    <citation type="journal article" date="2012" name="Genome Biol.">
        <title>Genome and low-iron response of an oceanic diatom adapted to chronic iron limitation.</title>
        <authorList>
            <person name="Lommer M."/>
            <person name="Specht M."/>
            <person name="Roy A.S."/>
            <person name="Kraemer L."/>
            <person name="Andreson R."/>
            <person name="Gutowska M.A."/>
            <person name="Wolf J."/>
            <person name="Bergner S.V."/>
            <person name="Schilhabel M.B."/>
            <person name="Klostermeier U.C."/>
            <person name="Beiko R.G."/>
            <person name="Rosenstiel P."/>
            <person name="Hippler M."/>
            <person name="Laroche J."/>
        </authorList>
    </citation>
    <scope>NUCLEOTIDE SEQUENCE [LARGE SCALE GENOMIC DNA]</scope>
    <source>
        <strain evidence="3 4">CCMP1005</strain>
    </source>
</reference>
<dbReference type="AlphaFoldDB" id="K0SSD7"/>
<name>K0SSD7_THAOC</name>
<evidence type="ECO:0000313" key="3">
    <source>
        <dbReference type="EMBL" id="EJK63976.1"/>
    </source>
</evidence>
<dbReference type="Proteomes" id="UP000266841">
    <property type="component" value="Unassembled WGS sequence"/>
</dbReference>
<feature type="compositionally biased region" description="Basic and acidic residues" evidence="1">
    <location>
        <begin position="159"/>
        <end position="171"/>
    </location>
</feature>
<proteinExistence type="predicted"/>
<feature type="region of interest" description="Disordered" evidence="1">
    <location>
        <begin position="148"/>
        <end position="172"/>
    </location>
</feature>
<evidence type="ECO:0000256" key="1">
    <source>
        <dbReference type="SAM" id="MobiDB-lite"/>
    </source>
</evidence>